<organism evidence="2 3">
    <name type="scientific">Hymenobacter metallicola</name>
    <dbReference type="NCBI Taxonomy" id="2563114"/>
    <lineage>
        <taxon>Bacteria</taxon>
        <taxon>Pseudomonadati</taxon>
        <taxon>Bacteroidota</taxon>
        <taxon>Cytophagia</taxon>
        <taxon>Cytophagales</taxon>
        <taxon>Hymenobacteraceae</taxon>
        <taxon>Hymenobacter</taxon>
    </lineage>
</organism>
<dbReference type="InterPro" id="IPR041408">
    <property type="entry name" value="Hcp_Tssd"/>
</dbReference>
<keyword evidence="3" id="KW-1185">Reference proteome</keyword>
<gene>
    <name evidence="2" type="ORF">E5K02_08335</name>
</gene>
<evidence type="ECO:0000256" key="1">
    <source>
        <dbReference type="SAM" id="Coils"/>
    </source>
</evidence>
<dbReference type="AlphaFoldDB" id="A0A4Z0QIW7"/>
<feature type="coiled-coil region" evidence="1">
    <location>
        <begin position="147"/>
        <end position="174"/>
    </location>
</feature>
<dbReference type="GO" id="GO:0033104">
    <property type="term" value="C:type VI protein secretion system complex"/>
    <property type="evidence" value="ECO:0007669"/>
    <property type="project" value="InterPro"/>
</dbReference>
<comment type="caution">
    <text evidence="2">The sequence shown here is derived from an EMBL/GenBank/DDBJ whole genome shotgun (WGS) entry which is preliminary data.</text>
</comment>
<evidence type="ECO:0000313" key="3">
    <source>
        <dbReference type="Proteomes" id="UP000298471"/>
    </source>
</evidence>
<dbReference type="EMBL" id="SRMB01000001">
    <property type="protein sequence ID" value="TGE29446.1"/>
    <property type="molecule type" value="Genomic_DNA"/>
</dbReference>
<reference evidence="2 3" key="1">
    <citation type="submission" date="2019-04" db="EMBL/GenBank/DDBJ databases">
        <authorList>
            <person name="Feng G."/>
            <person name="Zhang J."/>
            <person name="Zhu H."/>
        </authorList>
    </citation>
    <scope>NUCLEOTIDE SEQUENCE [LARGE SCALE GENOMIC DNA]</scope>
    <source>
        <strain evidence="2 3">9PBR-1</strain>
    </source>
</reference>
<dbReference type="SUPFAM" id="SSF53474">
    <property type="entry name" value="alpha/beta-Hydrolases"/>
    <property type="match status" value="1"/>
</dbReference>
<sequence>MASFHAELYIEGQVYPVSWCSVEFRQQVQEKGRVSARVRQGPLLLLLDVPQDDDTLLAWAATPHKKLGGHLIFFDTSQLSPHESVHFADAECVGYEERFDVLQGQNGSYSCALTITAPEFVLGTGSVGAPAAVSNLLAAAAPALPSANLAAKALEVVESKVERYQKRLRLLQAGRGKLADMNELISSAAPAAAAPATPGNRGPLARLGSMLGAGPSAEVAEAEASPLVADRNILQKAVDRLAFNNVAVERAKLSQHAYQFTSTLDPSGVVLPTFTEEVPEGWEALQVWDDKKTGFAAALYDSNFEQPNRKVLAFRGTNPTEWGDIKADLTQALGIPTKQYQQAIKVAQTLKQQYGAGLDIVQDAGLDMTGHSLGGGLAAAASTVTGAKGYTFNAAGLHPNSVKPFGITKEAMRANQGIIDNVYSNRDPLNGLQNHLGGLIPKSIGTPHVLDKAGYHPIGAVVNAIEAEKDADTATIRKFTTQP</sequence>
<dbReference type="InterPro" id="IPR029058">
    <property type="entry name" value="AB_hydrolase_fold"/>
</dbReference>
<dbReference type="Proteomes" id="UP000298471">
    <property type="component" value="Unassembled WGS sequence"/>
</dbReference>
<accession>A0A4Z0QIW7</accession>
<evidence type="ECO:0000313" key="2">
    <source>
        <dbReference type="EMBL" id="TGE29446.1"/>
    </source>
</evidence>
<proteinExistence type="predicted"/>
<dbReference type="RefSeq" id="WP_135393895.1">
    <property type="nucleotide sequence ID" value="NZ_SRMB01000001.1"/>
</dbReference>
<keyword evidence="1" id="KW-0175">Coiled coil</keyword>
<dbReference type="Pfam" id="PF26363">
    <property type="entry name" value="Phospholipase-like"/>
    <property type="match status" value="1"/>
</dbReference>
<dbReference type="OrthoDB" id="866375at2"/>
<dbReference type="Gene3D" id="3.40.50.1820">
    <property type="entry name" value="alpha/beta hydrolase"/>
    <property type="match status" value="1"/>
</dbReference>
<name>A0A4Z0QIW7_9BACT</name>
<dbReference type="Pfam" id="PF17642">
    <property type="entry name" value="TssD"/>
    <property type="match status" value="1"/>
</dbReference>
<protein>
    <submittedName>
        <fullName evidence="2">DUF2974 domain-containing protein</fullName>
    </submittedName>
</protein>